<proteinExistence type="predicted"/>
<comment type="caution">
    <text evidence="2">The sequence shown here is derived from an EMBL/GenBank/DDBJ whole genome shotgun (WGS) entry which is preliminary data.</text>
</comment>
<evidence type="ECO:0000313" key="3">
    <source>
        <dbReference type="Proteomes" id="UP001454036"/>
    </source>
</evidence>
<dbReference type="AlphaFoldDB" id="A0AAV3RLV0"/>
<dbReference type="InterPro" id="IPR043502">
    <property type="entry name" value="DNA/RNA_pol_sf"/>
</dbReference>
<dbReference type="InterPro" id="IPR013103">
    <property type="entry name" value="RVT_2"/>
</dbReference>
<feature type="domain" description="Reverse transcriptase Ty1/copia-type" evidence="1">
    <location>
        <begin position="47"/>
        <end position="153"/>
    </location>
</feature>
<gene>
    <name evidence="2" type="ORF">LIER_29334</name>
</gene>
<organism evidence="2 3">
    <name type="scientific">Lithospermum erythrorhizon</name>
    <name type="common">Purple gromwell</name>
    <name type="synonym">Lithospermum officinale var. erythrorhizon</name>
    <dbReference type="NCBI Taxonomy" id="34254"/>
    <lineage>
        <taxon>Eukaryota</taxon>
        <taxon>Viridiplantae</taxon>
        <taxon>Streptophyta</taxon>
        <taxon>Embryophyta</taxon>
        <taxon>Tracheophyta</taxon>
        <taxon>Spermatophyta</taxon>
        <taxon>Magnoliopsida</taxon>
        <taxon>eudicotyledons</taxon>
        <taxon>Gunneridae</taxon>
        <taxon>Pentapetalae</taxon>
        <taxon>asterids</taxon>
        <taxon>lamiids</taxon>
        <taxon>Boraginales</taxon>
        <taxon>Boraginaceae</taxon>
        <taxon>Boraginoideae</taxon>
        <taxon>Lithospermeae</taxon>
        <taxon>Lithospermum</taxon>
    </lineage>
</organism>
<dbReference type="EMBL" id="BAABME010010072">
    <property type="protein sequence ID" value="GAA0176326.1"/>
    <property type="molecule type" value="Genomic_DNA"/>
</dbReference>
<dbReference type="Pfam" id="PF07727">
    <property type="entry name" value="RVT_2"/>
    <property type="match status" value="1"/>
</dbReference>
<evidence type="ECO:0000259" key="1">
    <source>
        <dbReference type="Pfam" id="PF07727"/>
    </source>
</evidence>
<name>A0AAV3RLV0_LITER</name>
<dbReference type="SUPFAM" id="SSF56672">
    <property type="entry name" value="DNA/RNA polymerases"/>
    <property type="match status" value="1"/>
</dbReference>
<protein>
    <recommendedName>
        <fullName evidence="1">Reverse transcriptase Ty1/copia-type domain-containing protein</fullName>
    </recommendedName>
</protein>
<dbReference type="Proteomes" id="UP001454036">
    <property type="component" value="Unassembled WGS sequence"/>
</dbReference>
<reference evidence="2 3" key="1">
    <citation type="submission" date="2024-01" db="EMBL/GenBank/DDBJ databases">
        <title>The complete chloroplast genome sequence of Lithospermum erythrorhizon: insights into the phylogenetic relationship among Boraginaceae species and the maternal lineages of purple gromwells.</title>
        <authorList>
            <person name="Okada T."/>
            <person name="Watanabe K."/>
        </authorList>
    </citation>
    <scope>NUCLEOTIDE SEQUENCE [LARGE SCALE GENOMIC DNA]</scope>
</reference>
<accession>A0AAV3RLV0</accession>
<keyword evidence="3" id="KW-1185">Reference proteome</keyword>
<sequence>MEEEILALKQNQTWDLVPKLEGVKPISCKWVYKLKIRPDSKIERYKFDRDIYIDQPQGFTNQQKQNFVCTLKKALYGLKQAPRACYGKIANFLVQSGYHVAPADSSLFVKVQGGKLSVVLVYVDDLIITGDDKQEIQRTGTNLSVRFQIKELG</sequence>
<evidence type="ECO:0000313" key="2">
    <source>
        <dbReference type="EMBL" id="GAA0176326.1"/>
    </source>
</evidence>